<reference evidence="1 2" key="1">
    <citation type="journal article" date="2022" name="bioRxiv">
        <title>The genome of the oomycete Peronosclerospora sorghi, a cosmopolitan pathogen of maize and sorghum, is inflated with dispersed pseudogenes.</title>
        <authorList>
            <person name="Fletcher K."/>
            <person name="Martin F."/>
            <person name="Isakeit T."/>
            <person name="Cavanaugh K."/>
            <person name="Magill C."/>
            <person name="Michelmore R."/>
        </authorList>
    </citation>
    <scope>NUCLEOTIDE SEQUENCE [LARGE SCALE GENOMIC DNA]</scope>
    <source>
        <strain evidence="1">P6</strain>
    </source>
</reference>
<evidence type="ECO:0000313" key="1">
    <source>
        <dbReference type="EMBL" id="KAI9907369.1"/>
    </source>
</evidence>
<gene>
    <name evidence="1" type="ORF">PsorP6_003076</name>
</gene>
<dbReference type="Proteomes" id="UP001163321">
    <property type="component" value="Chromosome 8"/>
</dbReference>
<dbReference type="EMBL" id="CM047587">
    <property type="protein sequence ID" value="KAI9907369.1"/>
    <property type="molecule type" value="Genomic_DNA"/>
</dbReference>
<sequence>MVAIKSSSSNSLAQSSRVGNSPESLAPESNGMRSSLPNALRLTAGSRTPASTQDLPKVSSVETGESVHDALESRISIASAIDM</sequence>
<accession>A0ACC0VN65</accession>
<keyword evidence="2" id="KW-1185">Reference proteome</keyword>
<organism evidence="1 2">
    <name type="scientific">Peronosclerospora sorghi</name>
    <dbReference type="NCBI Taxonomy" id="230839"/>
    <lineage>
        <taxon>Eukaryota</taxon>
        <taxon>Sar</taxon>
        <taxon>Stramenopiles</taxon>
        <taxon>Oomycota</taxon>
        <taxon>Peronosporomycetes</taxon>
        <taxon>Peronosporales</taxon>
        <taxon>Peronosporaceae</taxon>
        <taxon>Peronosclerospora</taxon>
    </lineage>
</organism>
<comment type="caution">
    <text evidence="1">The sequence shown here is derived from an EMBL/GenBank/DDBJ whole genome shotgun (WGS) entry which is preliminary data.</text>
</comment>
<name>A0ACC0VN65_9STRA</name>
<protein>
    <submittedName>
        <fullName evidence="1">Uncharacterized protein</fullName>
    </submittedName>
</protein>
<evidence type="ECO:0000313" key="2">
    <source>
        <dbReference type="Proteomes" id="UP001163321"/>
    </source>
</evidence>
<proteinExistence type="predicted"/>